<keyword evidence="8" id="KW-1185">Reference proteome</keyword>
<dbReference type="Proteomes" id="UP000033101">
    <property type="component" value="Chromosome"/>
</dbReference>
<dbReference type="GO" id="GO:0046872">
    <property type="term" value="F:metal ion binding"/>
    <property type="evidence" value="ECO:0007669"/>
    <property type="project" value="UniProtKB-KW"/>
</dbReference>
<dbReference type="KEGG" id="mhor:MSHOH_1019"/>
<feature type="domain" description="4Fe-4S" evidence="6">
    <location>
        <begin position="199"/>
        <end position="260"/>
    </location>
</feature>
<evidence type="ECO:0000256" key="4">
    <source>
        <dbReference type="ARBA" id="ARBA00023014"/>
    </source>
</evidence>
<dbReference type="Pfam" id="PF01022">
    <property type="entry name" value="HTH_5"/>
    <property type="match status" value="1"/>
</dbReference>
<keyword evidence="1" id="KW-0004">4Fe-4S</keyword>
<evidence type="ECO:0000256" key="5">
    <source>
        <dbReference type="SAM" id="Coils"/>
    </source>
</evidence>
<reference evidence="7 8" key="1">
    <citation type="submission" date="2014-07" db="EMBL/GenBank/DDBJ databases">
        <title>Methanogenic archaea and the global carbon cycle.</title>
        <authorList>
            <person name="Henriksen J.R."/>
            <person name="Luke J."/>
            <person name="Reinhart S."/>
            <person name="Benedict M.N."/>
            <person name="Youngblut N.D."/>
            <person name="Metcalf M.E."/>
            <person name="Whitaker R.J."/>
            <person name="Metcalf W.W."/>
        </authorList>
    </citation>
    <scope>NUCLEOTIDE SEQUENCE [LARGE SCALE GENOMIC DNA]</scope>
    <source>
        <strain evidence="7 8">HB-1</strain>
    </source>
</reference>
<dbReference type="InterPro" id="IPR051069">
    <property type="entry name" value="ACDS_complex_subunit"/>
</dbReference>
<dbReference type="InterPro" id="IPR036390">
    <property type="entry name" value="WH_DNA-bd_sf"/>
</dbReference>
<evidence type="ECO:0000313" key="7">
    <source>
        <dbReference type="EMBL" id="AKB77502.1"/>
    </source>
</evidence>
<gene>
    <name evidence="7" type="ORF">MSHOH_1019</name>
</gene>
<dbReference type="OrthoDB" id="9014at2157"/>
<dbReference type="InterPro" id="IPR036388">
    <property type="entry name" value="WH-like_DNA-bd_sf"/>
</dbReference>
<sequence length="265" mass="29665">MPGDQNETKLVSFAIANGTRRKIINFLANGSKSTGEIGEIVGKATLDFHLRILQQAGLIKLEEGIVKLSEYGKNFLKNKTEKSEEKTVDFSQAKPIEIARIRQVLPCIADSSRLRVSANMTPSLGGILKLLEPLFPRSNYSDRKDSLIIKKGEIITTIYGSGKVIIRMIKNEDEAKEELERLKSIINEGIAKGEAPAPREKVKVDLMEIYKHLPQTNCGKCGEQGCYSFAIKLMARQASLEKCTLLKEPEYKSNQERLHVLVNYI</sequence>
<evidence type="ECO:0000313" key="8">
    <source>
        <dbReference type="Proteomes" id="UP000033101"/>
    </source>
</evidence>
<dbReference type="Gene3D" id="1.10.10.10">
    <property type="entry name" value="Winged helix-like DNA-binding domain superfamily/Winged helix DNA-binding domain"/>
    <property type="match status" value="1"/>
</dbReference>
<dbReference type="InterPro" id="IPR011991">
    <property type="entry name" value="ArsR-like_HTH"/>
</dbReference>
<keyword evidence="3" id="KW-0408">Iron</keyword>
<dbReference type="HOGENOM" id="CLU_1006889_0_0_2"/>
<dbReference type="PROSITE" id="PS51656">
    <property type="entry name" value="4FE4S"/>
    <property type="match status" value="1"/>
</dbReference>
<dbReference type="PANTHER" id="PTHR36214:SF3">
    <property type="entry name" value="ACETYL-COA DECARBONYLASE_SYNTHASE COMPLEX SUBUNIT GAMMA"/>
    <property type="match status" value="1"/>
</dbReference>
<keyword evidence="2" id="KW-0479">Metal-binding</keyword>
<evidence type="ECO:0000259" key="6">
    <source>
        <dbReference type="PROSITE" id="PS51656"/>
    </source>
</evidence>
<dbReference type="STRING" id="1434110.MSHOH_1019"/>
<dbReference type="SMART" id="SM00418">
    <property type="entry name" value="HTH_ARSR"/>
    <property type="match status" value="1"/>
</dbReference>
<evidence type="ECO:0000256" key="1">
    <source>
        <dbReference type="ARBA" id="ARBA00022485"/>
    </source>
</evidence>
<dbReference type="CDD" id="cd00090">
    <property type="entry name" value="HTH_ARSR"/>
    <property type="match status" value="1"/>
</dbReference>
<evidence type="ECO:0000256" key="2">
    <source>
        <dbReference type="ARBA" id="ARBA00022723"/>
    </source>
</evidence>
<dbReference type="AlphaFoldDB" id="A0A0E3SC64"/>
<keyword evidence="4" id="KW-0411">Iron-sulfur</keyword>
<name>A0A0E3SC64_9EURY</name>
<dbReference type="GO" id="GO:0003700">
    <property type="term" value="F:DNA-binding transcription factor activity"/>
    <property type="evidence" value="ECO:0007669"/>
    <property type="project" value="InterPro"/>
</dbReference>
<dbReference type="Pfam" id="PF04060">
    <property type="entry name" value="FeS"/>
    <property type="match status" value="1"/>
</dbReference>
<dbReference type="PATRIC" id="fig|1434110.4.peg.1266"/>
<dbReference type="GO" id="GO:0051539">
    <property type="term" value="F:4 iron, 4 sulfur cluster binding"/>
    <property type="evidence" value="ECO:0007669"/>
    <property type="project" value="UniProtKB-KW"/>
</dbReference>
<dbReference type="SUPFAM" id="SSF46785">
    <property type="entry name" value="Winged helix' DNA-binding domain"/>
    <property type="match status" value="1"/>
</dbReference>
<dbReference type="PANTHER" id="PTHR36214">
    <property type="match status" value="1"/>
</dbReference>
<dbReference type="InterPro" id="IPR007202">
    <property type="entry name" value="4Fe-4S_dom"/>
</dbReference>
<accession>A0A0E3SC64</accession>
<dbReference type="InterPro" id="IPR001845">
    <property type="entry name" value="HTH_ArsR_DNA-bd_dom"/>
</dbReference>
<feature type="coiled-coil region" evidence="5">
    <location>
        <begin position="165"/>
        <end position="192"/>
    </location>
</feature>
<protein>
    <recommendedName>
        <fullName evidence="6">4Fe-4S domain-containing protein</fullName>
    </recommendedName>
</protein>
<keyword evidence="5" id="KW-0175">Coiled coil</keyword>
<proteinExistence type="predicted"/>
<dbReference type="EMBL" id="CP009516">
    <property type="protein sequence ID" value="AKB77502.1"/>
    <property type="molecule type" value="Genomic_DNA"/>
</dbReference>
<dbReference type="Gene3D" id="1.10.15.40">
    <property type="entry name" value="Electron transport complex subunit B, putative Fe-S cluster"/>
    <property type="match status" value="1"/>
</dbReference>
<dbReference type="RefSeq" id="WP_048137959.1">
    <property type="nucleotide sequence ID" value="NZ_CP009516.1"/>
</dbReference>
<evidence type="ECO:0000256" key="3">
    <source>
        <dbReference type="ARBA" id="ARBA00023004"/>
    </source>
</evidence>
<dbReference type="GeneID" id="24830178"/>
<organism evidence="7 8">
    <name type="scientific">Methanosarcina horonobensis HB-1 = JCM 15518</name>
    <dbReference type="NCBI Taxonomy" id="1434110"/>
    <lineage>
        <taxon>Archaea</taxon>
        <taxon>Methanobacteriati</taxon>
        <taxon>Methanobacteriota</taxon>
        <taxon>Stenosarchaea group</taxon>
        <taxon>Methanomicrobia</taxon>
        <taxon>Methanosarcinales</taxon>
        <taxon>Methanosarcinaceae</taxon>
        <taxon>Methanosarcina</taxon>
    </lineage>
</organism>